<feature type="domain" description="ABC transporter" evidence="6">
    <location>
        <begin position="17"/>
        <end position="254"/>
    </location>
</feature>
<evidence type="ECO:0000256" key="5">
    <source>
        <dbReference type="SAM" id="MobiDB-lite"/>
    </source>
</evidence>
<sequence>MSTSAWQHLDHGDAPVVDIHGLWTVFANDKGEQVVHRDLQLTIERGEILSLVGGSGTGKTVLLRQILGLEHPTRGEVRVLGTPPNALSAKGAAVVGMLFQHGALFSAFNVIDNIAFPLRELKLLPEELVIDAALVKLQMVGLAPEHAYKMPADLSGGMIKRVALARALIMDPPLLLLDEPTAGLDPAASDSFCDLLRGLHRELGLTVVMVTHDLDTLLDLSTRIAVLADQKVIVAGTADEVTRFDHPFIHDYFLGGRGQRAMLALKDMKAPTLPASRGSLPPEGAPAALGRPGGGGAASPEKDD</sequence>
<evidence type="ECO:0000313" key="7">
    <source>
        <dbReference type="EMBL" id="PZQ63889.1"/>
    </source>
</evidence>
<protein>
    <submittedName>
        <fullName evidence="7">ABC transporter ATP-binding protein</fullName>
    </submittedName>
</protein>
<evidence type="ECO:0000313" key="8">
    <source>
        <dbReference type="Proteomes" id="UP000249135"/>
    </source>
</evidence>
<dbReference type="InterPro" id="IPR017871">
    <property type="entry name" value="ABC_transporter-like_CS"/>
</dbReference>
<evidence type="ECO:0000256" key="3">
    <source>
        <dbReference type="ARBA" id="ARBA00022741"/>
    </source>
</evidence>
<organism evidence="7 8">
    <name type="scientific">Variovorax paradoxus</name>
    <dbReference type="NCBI Taxonomy" id="34073"/>
    <lineage>
        <taxon>Bacteria</taxon>
        <taxon>Pseudomonadati</taxon>
        <taxon>Pseudomonadota</taxon>
        <taxon>Betaproteobacteria</taxon>
        <taxon>Burkholderiales</taxon>
        <taxon>Comamonadaceae</taxon>
        <taxon>Variovorax</taxon>
    </lineage>
</organism>
<comment type="caution">
    <text evidence="7">The sequence shown here is derived from an EMBL/GenBank/DDBJ whole genome shotgun (WGS) entry which is preliminary data.</text>
</comment>
<dbReference type="SMART" id="SM00382">
    <property type="entry name" value="AAA"/>
    <property type="match status" value="1"/>
</dbReference>
<keyword evidence="2" id="KW-1003">Cell membrane</keyword>
<dbReference type="PANTHER" id="PTHR43023:SF3">
    <property type="entry name" value="PROTEIN TRIGALACTOSYLDIACYLGLYCEROL 3, CHLOROPLASTIC"/>
    <property type="match status" value="1"/>
</dbReference>
<proteinExistence type="predicted"/>
<dbReference type="InterPro" id="IPR003593">
    <property type="entry name" value="AAA+_ATPase"/>
</dbReference>
<dbReference type="GO" id="GO:0005524">
    <property type="term" value="F:ATP binding"/>
    <property type="evidence" value="ECO:0007669"/>
    <property type="project" value="UniProtKB-KW"/>
</dbReference>
<feature type="compositionally biased region" description="Low complexity" evidence="5">
    <location>
        <begin position="278"/>
        <end position="290"/>
    </location>
</feature>
<keyword evidence="4 7" id="KW-0067">ATP-binding</keyword>
<dbReference type="GO" id="GO:0016887">
    <property type="term" value="F:ATP hydrolysis activity"/>
    <property type="evidence" value="ECO:0007669"/>
    <property type="project" value="InterPro"/>
</dbReference>
<dbReference type="EMBL" id="QFPP01000574">
    <property type="protein sequence ID" value="PZQ63889.1"/>
    <property type="molecule type" value="Genomic_DNA"/>
</dbReference>
<feature type="region of interest" description="Disordered" evidence="5">
    <location>
        <begin position="272"/>
        <end position="304"/>
    </location>
</feature>
<accession>A0A2W5PIC3</accession>
<dbReference type="PROSITE" id="PS50893">
    <property type="entry name" value="ABC_TRANSPORTER_2"/>
    <property type="match status" value="1"/>
</dbReference>
<keyword evidence="1" id="KW-0813">Transport</keyword>
<dbReference type="InterPro" id="IPR003439">
    <property type="entry name" value="ABC_transporter-like_ATP-bd"/>
</dbReference>
<evidence type="ECO:0000256" key="4">
    <source>
        <dbReference type="ARBA" id="ARBA00022840"/>
    </source>
</evidence>
<dbReference type="Gene3D" id="3.40.50.300">
    <property type="entry name" value="P-loop containing nucleotide triphosphate hydrolases"/>
    <property type="match status" value="1"/>
</dbReference>
<dbReference type="PROSITE" id="PS00211">
    <property type="entry name" value="ABC_TRANSPORTER_1"/>
    <property type="match status" value="1"/>
</dbReference>
<dbReference type="PANTHER" id="PTHR43023">
    <property type="entry name" value="PROTEIN TRIGALACTOSYLDIACYLGLYCEROL 3, CHLOROPLASTIC"/>
    <property type="match status" value="1"/>
</dbReference>
<name>A0A2W5PIC3_VARPD</name>
<reference evidence="7 8" key="1">
    <citation type="submission" date="2017-08" db="EMBL/GenBank/DDBJ databases">
        <title>Infants hospitalized years apart are colonized by the same room-sourced microbial strains.</title>
        <authorList>
            <person name="Brooks B."/>
            <person name="Olm M.R."/>
            <person name="Firek B.A."/>
            <person name="Baker R."/>
            <person name="Thomas B.C."/>
            <person name="Morowitz M.J."/>
            <person name="Banfield J.F."/>
        </authorList>
    </citation>
    <scope>NUCLEOTIDE SEQUENCE [LARGE SCALE GENOMIC DNA]</scope>
    <source>
        <strain evidence="7">S2_005_003_R2_41</strain>
    </source>
</reference>
<evidence type="ECO:0000259" key="6">
    <source>
        <dbReference type="PROSITE" id="PS50893"/>
    </source>
</evidence>
<evidence type="ECO:0000256" key="1">
    <source>
        <dbReference type="ARBA" id="ARBA00022448"/>
    </source>
</evidence>
<dbReference type="Proteomes" id="UP000249135">
    <property type="component" value="Unassembled WGS sequence"/>
</dbReference>
<dbReference type="Pfam" id="PF00005">
    <property type="entry name" value="ABC_tran"/>
    <property type="match status" value="1"/>
</dbReference>
<evidence type="ECO:0000256" key="2">
    <source>
        <dbReference type="ARBA" id="ARBA00022475"/>
    </source>
</evidence>
<dbReference type="InterPro" id="IPR027417">
    <property type="entry name" value="P-loop_NTPase"/>
</dbReference>
<gene>
    <name evidence="7" type="ORF">DI563_27295</name>
</gene>
<dbReference type="AlphaFoldDB" id="A0A2W5PIC3"/>
<keyword evidence="2" id="KW-0472">Membrane</keyword>
<keyword evidence="3" id="KW-0547">Nucleotide-binding</keyword>
<dbReference type="SUPFAM" id="SSF52540">
    <property type="entry name" value="P-loop containing nucleoside triphosphate hydrolases"/>
    <property type="match status" value="1"/>
</dbReference>